<dbReference type="PANTHER" id="PTHR28002:SF1">
    <property type="entry name" value="MIOREX COMPLEX COMPONENT 11"/>
    <property type="match status" value="1"/>
</dbReference>
<dbReference type="OrthoDB" id="5580261at2759"/>
<name>A0A0C3S0X5_PHLG1</name>
<accession>A0A0C3S0X5</accession>
<dbReference type="HOGENOM" id="CLU_106792_0_0_1"/>
<dbReference type="Proteomes" id="UP000053257">
    <property type="component" value="Unassembled WGS sequence"/>
</dbReference>
<proteinExistence type="predicted"/>
<dbReference type="GO" id="GO:0005739">
    <property type="term" value="C:mitochondrion"/>
    <property type="evidence" value="ECO:0007669"/>
    <property type="project" value="TreeGrafter"/>
</dbReference>
<evidence type="ECO:0000313" key="2">
    <source>
        <dbReference type="Proteomes" id="UP000053257"/>
    </source>
</evidence>
<keyword evidence="2" id="KW-1185">Reference proteome</keyword>
<dbReference type="AlphaFoldDB" id="A0A0C3S0X5"/>
<dbReference type="EMBL" id="KN840476">
    <property type="protein sequence ID" value="KIP08656.1"/>
    <property type="molecule type" value="Genomic_DNA"/>
</dbReference>
<evidence type="ECO:0000313" key="1">
    <source>
        <dbReference type="EMBL" id="KIP08656.1"/>
    </source>
</evidence>
<dbReference type="PANTHER" id="PTHR28002">
    <property type="entry name" value="MIOREX COMPLEX COMPONENT 11"/>
    <property type="match status" value="1"/>
</dbReference>
<dbReference type="Pfam" id="PF10306">
    <property type="entry name" value="FLILHELTA"/>
    <property type="match status" value="1"/>
</dbReference>
<sequence>MSTPSPPSGPTSSRFAPYRQALQALSARTGTALPSLVVSFAIVHELTAVVPIAGFFFGARALGVGERVVQTITSAEDDGSWAKEKCRAWVDEGGQWAQRVGRRYGMFGYVKRDRNAPDNQDTGEAEISTRLAGDAANAVLAYGLTKALLPVRIGLSLYLAPAFSRRVVDPLQRTVLRPFRRRSS</sequence>
<dbReference type="STRING" id="745531.A0A0C3S0X5"/>
<reference evidence="1 2" key="1">
    <citation type="journal article" date="2014" name="PLoS Genet.">
        <title>Analysis of the Phlebiopsis gigantea genome, transcriptome and secretome provides insight into its pioneer colonization strategies of wood.</title>
        <authorList>
            <person name="Hori C."/>
            <person name="Ishida T."/>
            <person name="Igarashi K."/>
            <person name="Samejima M."/>
            <person name="Suzuki H."/>
            <person name="Master E."/>
            <person name="Ferreira P."/>
            <person name="Ruiz-Duenas F.J."/>
            <person name="Held B."/>
            <person name="Canessa P."/>
            <person name="Larrondo L.F."/>
            <person name="Schmoll M."/>
            <person name="Druzhinina I.S."/>
            <person name="Kubicek C.P."/>
            <person name="Gaskell J.A."/>
            <person name="Kersten P."/>
            <person name="St John F."/>
            <person name="Glasner J."/>
            <person name="Sabat G."/>
            <person name="Splinter BonDurant S."/>
            <person name="Syed K."/>
            <person name="Yadav J."/>
            <person name="Mgbeahuruike A.C."/>
            <person name="Kovalchuk A."/>
            <person name="Asiegbu F.O."/>
            <person name="Lackner G."/>
            <person name="Hoffmeister D."/>
            <person name="Rencoret J."/>
            <person name="Gutierrez A."/>
            <person name="Sun H."/>
            <person name="Lindquist E."/>
            <person name="Barry K."/>
            <person name="Riley R."/>
            <person name="Grigoriev I.V."/>
            <person name="Henrissat B."/>
            <person name="Kues U."/>
            <person name="Berka R.M."/>
            <person name="Martinez A.T."/>
            <person name="Covert S.F."/>
            <person name="Blanchette R.A."/>
            <person name="Cullen D."/>
        </authorList>
    </citation>
    <scope>NUCLEOTIDE SEQUENCE [LARGE SCALE GENOMIC DNA]</scope>
    <source>
        <strain evidence="1 2">11061_1 CR5-6</strain>
    </source>
</reference>
<protein>
    <submittedName>
        <fullName evidence="1">Uncharacterized protein</fullName>
    </submittedName>
</protein>
<gene>
    <name evidence="1" type="ORF">PHLGIDRAFT_103997</name>
</gene>
<organism evidence="1 2">
    <name type="scientific">Phlebiopsis gigantea (strain 11061_1 CR5-6)</name>
    <name type="common">White-rot fungus</name>
    <name type="synonym">Peniophora gigantea</name>
    <dbReference type="NCBI Taxonomy" id="745531"/>
    <lineage>
        <taxon>Eukaryota</taxon>
        <taxon>Fungi</taxon>
        <taxon>Dikarya</taxon>
        <taxon>Basidiomycota</taxon>
        <taxon>Agaricomycotina</taxon>
        <taxon>Agaricomycetes</taxon>
        <taxon>Polyporales</taxon>
        <taxon>Phanerochaetaceae</taxon>
        <taxon>Phlebiopsis</taxon>
    </lineage>
</organism>
<dbReference type="InterPro" id="IPR018811">
    <property type="entry name" value="MRX11"/>
</dbReference>